<dbReference type="PRINTS" id="PR00080">
    <property type="entry name" value="SDRFAMILY"/>
</dbReference>
<dbReference type="InterPro" id="IPR057326">
    <property type="entry name" value="KR_dom"/>
</dbReference>
<dbReference type="InterPro" id="IPR020904">
    <property type="entry name" value="Sc_DH/Rdtase_CS"/>
</dbReference>
<evidence type="ECO:0000313" key="5">
    <source>
        <dbReference type="EMBL" id="QVM83442.1"/>
    </source>
</evidence>
<protein>
    <submittedName>
        <fullName evidence="5">Glucose 1-dehydrogenase</fullName>
        <ecNumber evidence="5">1.1.1.47</ecNumber>
    </submittedName>
</protein>
<reference evidence="5 6" key="1">
    <citation type="journal article" date="2021" name="Int. J. Syst. Evol. Microbiol.">
        <title>Novosphingobium decolorationis sp. nov., an aniline blue-decolourizing bacterium isolated from East Pacific sediment.</title>
        <authorList>
            <person name="Chen X."/>
            <person name="Dong B."/>
            <person name="Chen T."/>
            <person name="Ren N."/>
            <person name="Wang J."/>
            <person name="Xu Y."/>
            <person name="Yang J."/>
            <person name="Zhu S."/>
            <person name="Chen J."/>
        </authorList>
    </citation>
    <scope>NUCLEOTIDE SEQUENCE [LARGE SCALE GENOMIC DNA]</scope>
    <source>
        <strain evidence="5 6">502str22</strain>
    </source>
</reference>
<proteinExistence type="inferred from homology"/>
<feature type="domain" description="Ketoreductase" evidence="4">
    <location>
        <begin position="7"/>
        <end position="183"/>
    </location>
</feature>
<keyword evidence="2 5" id="KW-0560">Oxidoreductase</keyword>
<evidence type="ECO:0000256" key="2">
    <source>
        <dbReference type="ARBA" id="ARBA00023002"/>
    </source>
</evidence>
<evidence type="ECO:0000259" key="4">
    <source>
        <dbReference type="SMART" id="SM00822"/>
    </source>
</evidence>
<organism evidence="5 6">
    <name type="scientific">Novosphingobium decolorationis</name>
    <dbReference type="NCBI Taxonomy" id="2698673"/>
    <lineage>
        <taxon>Bacteria</taxon>
        <taxon>Pseudomonadati</taxon>
        <taxon>Pseudomonadota</taxon>
        <taxon>Alphaproteobacteria</taxon>
        <taxon>Sphingomonadales</taxon>
        <taxon>Sphingomonadaceae</taxon>
        <taxon>Novosphingobium</taxon>
    </lineage>
</organism>
<dbReference type="InterPro" id="IPR002347">
    <property type="entry name" value="SDR_fam"/>
</dbReference>
<keyword evidence="3" id="KW-0520">NAD</keyword>
<evidence type="ECO:0000256" key="1">
    <source>
        <dbReference type="ARBA" id="ARBA00006484"/>
    </source>
</evidence>
<keyword evidence="6" id="KW-1185">Reference proteome</keyword>
<dbReference type="Gene3D" id="3.40.50.720">
    <property type="entry name" value="NAD(P)-binding Rossmann-like Domain"/>
    <property type="match status" value="1"/>
</dbReference>
<dbReference type="PANTHER" id="PTHR24321:SF8">
    <property type="entry name" value="ESTRADIOL 17-BETA-DEHYDROGENASE 8-RELATED"/>
    <property type="match status" value="1"/>
</dbReference>
<evidence type="ECO:0000256" key="3">
    <source>
        <dbReference type="ARBA" id="ARBA00023027"/>
    </source>
</evidence>
<dbReference type="EC" id="1.1.1.47" evidence="5"/>
<sequence length="257" mass="26781">MQRFTDKTVIVTGASSGIGAAAARRFASEGANVVLNARSREDLEALAADLDPARTLCVAGDIAQIGFPDDLVARAVAKFGGLDVLYANAGVATSGAFGEASDEDIDRVIDINVKGSLRCARAAYAELKKSKGAIVFTSSASGIGGDYNMVIYTASKGAVTQMTRSMALEWGQDGIRVNAVCPAMTRTRMAGDLMENPAIEEAFYQRAAIKRFGEPEDVADVVAFLASDDARFVTGVNLPVDGGVSASNGQPNFPALS</sequence>
<dbReference type="PROSITE" id="PS00061">
    <property type="entry name" value="ADH_SHORT"/>
    <property type="match status" value="1"/>
</dbReference>
<dbReference type="InterPro" id="IPR036291">
    <property type="entry name" value="NAD(P)-bd_dom_sf"/>
</dbReference>
<name>A0ABX8E2S9_9SPHN</name>
<dbReference type="SUPFAM" id="SSF51735">
    <property type="entry name" value="NAD(P)-binding Rossmann-fold domains"/>
    <property type="match status" value="1"/>
</dbReference>
<dbReference type="GO" id="GO:0047936">
    <property type="term" value="F:glucose 1-dehydrogenase [NAD(P)+] activity"/>
    <property type="evidence" value="ECO:0007669"/>
    <property type="project" value="UniProtKB-EC"/>
</dbReference>
<dbReference type="EMBL" id="CP054856">
    <property type="protein sequence ID" value="QVM83442.1"/>
    <property type="molecule type" value="Genomic_DNA"/>
</dbReference>
<dbReference type="RefSeq" id="WP_213503011.1">
    <property type="nucleotide sequence ID" value="NZ_CP054856.1"/>
</dbReference>
<dbReference type="SMART" id="SM00822">
    <property type="entry name" value="PKS_KR"/>
    <property type="match status" value="1"/>
</dbReference>
<accession>A0ABX8E2S9</accession>
<comment type="similarity">
    <text evidence="1">Belongs to the short-chain dehydrogenases/reductases (SDR) family.</text>
</comment>
<dbReference type="Proteomes" id="UP000677126">
    <property type="component" value="Chromosome"/>
</dbReference>
<dbReference type="PRINTS" id="PR00081">
    <property type="entry name" value="GDHRDH"/>
</dbReference>
<evidence type="ECO:0000313" key="6">
    <source>
        <dbReference type="Proteomes" id="UP000677126"/>
    </source>
</evidence>
<dbReference type="PANTHER" id="PTHR24321">
    <property type="entry name" value="DEHYDROGENASES, SHORT CHAIN"/>
    <property type="match status" value="1"/>
</dbReference>
<gene>
    <name evidence="5" type="ORF">HT578_06850</name>
</gene>
<dbReference type="CDD" id="cd05233">
    <property type="entry name" value="SDR_c"/>
    <property type="match status" value="1"/>
</dbReference>
<dbReference type="NCBIfam" id="NF005559">
    <property type="entry name" value="PRK07231.1"/>
    <property type="match status" value="1"/>
</dbReference>
<dbReference type="Pfam" id="PF13561">
    <property type="entry name" value="adh_short_C2"/>
    <property type="match status" value="1"/>
</dbReference>